<dbReference type="PROSITE" id="PS50109">
    <property type="entry name" value="HIS_KIN"/>
    <property type="match status" value="1"/>
</dbReference>
<feature type="transmembrane region" description="Helical" evidence="6">
    <location>
        <begin position="12"/>
        <end position="36"/>
    </location>
</feature>
<sequence>MDIYLFVQVPKPYVAAAVIVGTIVILAIWTIILLFFRLYNDKLRLAEEAARRREAEVQNQLNSNRIKVAERTMQEISAAIHDHLGHRMAFLCTLLADELSEYHRKHPFTPETIGKCHALAADVLQKLRQLNSIMQAEQLLKQGLSHAIGELVALLKSRPRPLIATDVSLYLDDAVAADTALHIFRILQEATANATKYADADFLQISLTMKNDHQAELIVVDNGKGFDPSPRNYGIGLTNLHGYAKAIGGTVHINSTPGKGTEVRVDIPIGHLSTKLTNT</sequence>
<keyword evidence="6" id="KW-0812">Transmembrane</keyword>
<feature type="domain" description="Histidine kinase" evidence="7">
    <location>
        <begin position="183"/>
        <end position="271"/>
    </location>
</feature>
<dbReference type="Proteomes" id="UP001595526">
    <property type="component" value="Unassembled WGS sequence"/>
</dbReference>
<dbReference type="InterPro" id="IPR003594">
    <property type="entry name" value="HATPase_dom"/>
</dbReference>
<evidence type="ECO:0000256" key="4">
    <source>
        <dbReference type="ARBA" id="ARBA00022777"/>
    </source>
</evidence>
<organism evidence="8 9">
    <name type="scientific">Parapedobacter deserti</name>
    <dbReference type="NCBI Taxonomy" id="1912957"/>
    <lineage>
        <taxon>Bacteria</taxon>
        <taxon>Pseudomonadati</taxon>
        <taxon>Bacteroidota</taxon>
        <taxon>Sphingobacteriia</taxon>
        <taxon>Sphingobacteriales</taxon>
        <taxon>Sphingobacteriaceae</taxon>
        <taxon>Parapedobacter</taxon>
    </lineage>
</organism>
<dbReference type="InterPro" id="IPR004358">
    <property type="entry name" value="Sig_transdc_His_kin-like_C"/>
</dbReference>
<dbReference type="PRINTS" id="PR00344">
    <property type="entry name" value="BCTRLSENSOR"/>
</dbReference>
<dbReference type="InterPro" id="IPR005467">
    <property type="entry name" value="His_kinase_dom"/>
</dbReference>
<dbReference type="Gene3D" id="3.30.565.10">
    <property type="entry name" value="Histidine kinase-like ATPase, C-terminal domain"/>
    <property type="match status" value="1"/>
</dbReference>
<evidence type="ECO:0000259" key="7">
    <source>
        <dbReference type="PROSITE" id="PS50109"/>
    </source>
</evidence>
<evidence type="ECO:0000256" key="3">
    <source>
        <dbReference type="ARBA" id="ARBA00022679"/>
    </source>
</evidence>
<reference evidence="9" key="1">
    <citation type="journal article" date="2019" name="Int. J. Syst. Evol. Microbiol.">
        <title>The Global Catalogue of Microorganisms (GCM) 10K type strain sequencing project: providing services to taxonomists for standard genome sequencing and annotation.</title>
        <authorList>
            <consortium name="The Broad Institute Genomics Platform"/>
            <consortium name="The Broad Institute Genome Sequencing Center for Infectious Disease"/>
            <person name="Wu L."/>
            <person name="Ma J."/>
        </authorList>
    </citation>
    <scope>NUCLEOTIDE SEQUENCE [LARGE SCALE GENOMIC DNA]</scope>
    <source>
        <strain evidence="9">KCTC 52416</strain>
    </source>
</reference>
<dbReference type="SUPFAM" id="SSF55874">
    <property type="entry name" value="ATPase domain of HSP90 chaperone/DNA topoisomerase II/histidine kinase"/>
    <property type="match status" value="1"/>
</dbReference>
<evidence type="ECO:0000256" key="1">
    <source>
        <dbReference type="ARBA" id="ARBA00000085"/>
    </source>
</evidence>
<evidence type="ECO:0000256" key="6">
    <source>
        <dbReference type="SAM" id="Phobius"/>
    </source>
</evidence>
<comment type="caution">
    <text evidence="8">The sequence shown here is derived from an EMBL/GenBank/DDBJ whole genome shotgun (WGS) entry which is preliminary data.</text>
</comment>
<protein>
    <recommendedName>
        <fullName evidence="2">histidine kinase</fullName>
        <ecNumber evidence="2">2.7.13.3</ecNumber>
    </recommendedName>
</protein>
<dbReference type="EC" id="2.7.13.3" evidence="2"/>
<keyword evidence="4 8" id="KW-0418">Kinase</keyword>
<dbReference type="InterPro" id="IPR036890">
    <property type="entry name" value="HATPase_C_sf"/>
</dbReference>
<accession>A0ABV7JJS3</accession>
<dbReference type="RefSeq" id="WP_379022694.1">
    <property type="nucleotide sequence ID" value="NZ_JBHRTA010000035.1"/>
</dbReference>
<keyword evidence="3" id="KW-0808">Transferase</keyword>
<evidence type="ECO:0000313" key="8">
    <source>
        <dbReference type="EMBL" id="MFC3198234.1"/>
    </source>
</evidence>
<dbReference type="CDD" id="cd16917">
    <property type="entry name" value="HATPase_UhpB-NarQ-NarX-like"/>
    <property type="match status" value="1"/>
</dbReference>
<keyword evidence="5" id="KW-0902">Two-component regulatory system</keyword>
<gene>
    <name evidence="8" type="ORF">ACFOET_11485</name>
</gene>
<evidence type="ECO:0000256" key="2">
    <source>
        <dbReference type="ARBA" id="ARBA00012438"/>
    </source>
</evidence>
<keyword evidence="9" id="KW-1185">Reference proteome</keyword>
<evidence type="ECO:0000256" key="5">
    <source>
        <dbReference type="ARBA" id="ARBA00023012"/>
    </source>
</evidence>
<comment type="catalytic activity">
    <reaction evidence="1">
        <text>ATP + protein L-histidine = ADP + protein N-phospho-L-histidine.</text>
        <dbReference type="EC" id="2.7.13.3"/>
    </reaction>
</comment>
<keyword evidence="6" id="KW-1133">Transmembrane helix</keyword>
<dbReference type="InterPro" id="IPR050482">
    <property type="entry name" value="Sensor_HK_TwoCompSys"/>
</dbReference>
<dbReference type="Pfam" id="PF02518">
    <property type="entry name" value="HATPase_c"/>
    <property type="match status" value="1"/>
</dbReference>
<keyword evidence="6" id="KW-0472">Membrane</keyword>
<dbReference type="PANTHER" id="PTHR24421">
    <property type="entry name" value="NITRATE/NITRITE SENSOR PROTEIN NARX-RELATED"/>
    <property type="match status" value="1"/>
</dbReference>
<dbReference type="SMART" id="SM00387">
    <property type="entry name" value="HATPase_c"/>
    <property type="match status" value="1"/>
</dbReference>
<dbReference type="GO" id="GO:0016301">
    <property type="term" value="F:kinase activity"/>
    <property type="evidence" value="ECO:0007669"/>
    <property type="project" value="UniProtKB-KW"/>
</dbReference>
<dbReference type="PANTHER" id="PTHR24421:SF10">
    <property type="entry name" value="NITRATE_NITRITE SENSOR PROTEIN NARQ"/>
    <property type="match status" value="1"/>
</dbReference>
<name>A0ABV7JJS3_9SPHI</name>
<dbReference type="EMBL" id="JBHRTA010000035">
    <property type="protein sequence ID" value="MFC3198234.1"/>
    <property type="molecule type" value="Genomic_DNA"/>
</dbReference>
<proteinExistence type="predicted"/>
<evidence type="ECO:0000313" key="9">
    <source>
        <dbReference type="Proteomes" id="UP001595526"/>
    </source>
</evidence>